<accession>A0A398BJC3</accession>
<sequence>MSLLNNSVTNLAALRAAVAEARTTANEYSDEYDWKGLSATRQVFGAGEFAWHVSFRLADFMTHITHSDVRDRSDDELADEIWSCWDTDWDDLQIEAPVGDFRVGSSDFKQRDSEYWGSSGPTE</sequence>
<proteinExistence type="predicted"/>
<gene>
    <name evidence="1" type="ORF">D2N39_21380</name>
</gene>
<evidence type="ECO:0000313" key="2">
    <source>
        <dbReference type="Proteomes" id="UP000266649"/>
    </source>
</evidence>
<protein>
    <submittedName>
        <fullName evidence="1">Uncharacterized protein</fullName>
    </submittedName>
</protein>
<evidence type="ECO:0000313" key="1">
    <source>
        <dbReference type="EMBL" id="RID89764.1"/>
    </source>
</evidence>
<dbReference type="EMBL" id="QXXQ01000024">
    <property type="protein sequence ID" value="RID89764.1"/>
    <property type="molecule type" value="Genomic_DNA"/>
</dbReference>
<dbReference type="Proteomes" id="UP000266649">
    <property type="component" value="Unassembled WGS sequence"/>
</dbReference>
<organism evidence="1 2">
    <name type="scientific">Gemmobacter lutimaris</name>
    <dbReference type="NCBI Taxonomy" id="2306023"/>
    <lineage>
        <taxon>Bacteria</taxon>
        <taxon>Pseudomonadati</taxon>
        <taxon>Pseudomonadota</taxon>
        <taxon>Alphaproteobacteria</taxon>
        <taxon>Rhodobacterales</taxon>
        <taxon>Paracoccaceae</taxon>
        <taxon>Gemmobacter</taxon>
    </lineage>
</organism>
<reference evidence="1 2" key="1">
    <citation type="submission" date="2018-09" db="EMBL/GenBank/DDBJ databases">
        <title>Gemmobacter lutimaris sp. nov., a marine bacterium isolated from tidal flat.</title>
        <authorList>
            <person name="Lee D.W."/>
            <person name="Yoo Y."/>
            <person name="Kim J.-J."/>
            <person name="Kim B.S."/>
        </authorList>
    </citation>
    <scope>NUCLEOTIDE SEQUENCE [LARGE SCALE GENOMIC DNA]</scope>
    <source>
        <strain evidence="1 2">YJ-T1-11</strain>
    </source>
</reference>
<keyword evidence="2" id="KW-1185">Reference proteome</keyword>
<dbReference type="RefSeq" id="WP_119136782.1">
    <property type="nucleotide sequence ID" value="NZ_QXXQ01000024.1"/>
</dbReference>
<comment type="caution">
    <text evidence="1">The sequence shown here is derived from an EMBL/GenBank/DDBJ whole genome shotgun (WGS) entry which is preliminary data.</text>
</comment>
<name>A0A398BJC3_9RHOB</name>
<dbReference type="AlphaFoldDB" id="A0A398BJC3"/>